<feature type="transmembrane region" description="Helical" evidence="5">
    <location>
        <begin position="57"/>
        <end position="83"/>
    </location>
</feature>
<dbReference type="HOGENOM" id="CLU_024570_0_0_7"/>
<dbReference type="PROSITE" id="PS50234">
    <property type="entry name" value="VWFA"/>
    <property type="match status" value="1"/>
</dbReference>
<dbReference type="STRING" id="879212.DespoDRAFT_03381"/>
<dbReference type="PANTHER" id="PTHR22550:SF5">
    <property type="entry name" value="LEUCINE ZIPPER PROTEIN 4"/>
    <property type="match status" value="1"/>
</dbReference>
<evidence type="ECO:0000313" key="7">
    <source>
        <dbReference type="EMBL" id="EIM65150.1"/>
    </source>
</evidence>
<keyword evidence="3 5" id="KW-1133">Transmembrane helix</keyword>
<dbReference type="InterPro" id="IPR036465">
    <property type="entry name" value="vWFA_dom_sf"/>
</dbReference>
<keyword evidence="1" id="KW-1003">Cell membrane</keyword>
<evidence type="ECO:0000259" key="6">
    <source>
        <dbReference type="PROSITE" id="PS50234"/>
    </source>
</evidence>
<keyword evidence="4 5" id="KW-0472">Membrane</keyword>
<dbReference type="RefSeq" id="WP_004075032.1">
    <property type="nucleotide sequence ID" value="NZ_CM001488.1"/>
</dbReference>
<dbReference type="SUPFAM" id="SSF53300">
    <property type="entry name" value="vWA-like"/>
    <property type="match status" value="1"/>
</dbReference>
<feature type="transmembrane region" description="Helical" evidence="5">
    <location>
        <begin position="316"/>
        <end position="335"/>
    </location>
</feature>
<organism evidence="7 8">
    <name type="scientific">Desulfobacter postgatei 2ac9</name>
    <dbReference type="NCBI Taxonomy" id="879212"/>
    <lineage>
        <taxon>Bacteria</taxon>
        <taxon>Pseudomonadati</taxon>
        <taxon>Thermodesulfobacteriota</taxon>
        <taxon>Desulfobacteria</taxon>
        <taxon>Desulfobacterales</taxon>
        <taxon>Desulfobacteraceae</taxon>
        <taxon>Desulfobacter</taxon>
    </lineage>
</organism>
<evidence type="ECO:0000313" key="8">
    <source>
        <dbReference type="Proteomes" id="UP000005778"/>
    </source>
</evidence>
<dbReference type="InterPro" id="IPR050768">
    <property type="entry name" value="UPF0353/GerABKA_families"/>
</dbReference>
<dbReference type="OrthoDB" id="6206554at2"/>
<evidence type="ECO:0000256" key="3">
    <source>
        <dbReference type="ARBA" id="ARBA00022989"/>
    </source>
</evidence>
<keyword evidence="2 5" id="KW-0812">Transmembrane</keyword>
<proteinExistence type="predicted"/>
<evidence type="ECO:0000256" key="5">
    <source>
        <dbReference type="SAM" id="Phobius"/>
    </source>
</evidence>
<dbReference type="Pfam" id="PF00092">
    <property type="entry name" value="VWA"/>
    <property type="match status" value="1"/>
</dbReference>
<reference evidence="7 8" key="1">
    <citation type="submission" date="2011-09" db="EMBL/GenBank/DDBJ databases">
        <authorList>
            <consortium name="US DOE Joint Genome Institute (JGI-PGF)"/>
            <person name="Lucas S."/>
            <person name="Han J."/>
            <person name="Lapidus A."/>
            <person name="Cheng J.-F."/>
            <person name="Goodwin L."/>
            <person name="Pitluck S."/>
            <person name="Peters L."/>
            <person name="Land M.L."/>
            <person name="Hauser L."/>
            <person name="Orellana R."/>
            <person name="Lovley D."/>
            <person name="Woyke T.J."/>
        </authorList>
    </citation>
    <scope>NUCLEOTIDE SEQUENCE [LARGE SCALE GENOMIC DNA]</scope>
    <source>
        <strain evidence="7 8">2ac9</strain>
    </source>
</reference>
<sequence>MFRFASPWFLLLLILPWLWLLVHTVKSTKRFSFKWLPKPSGHTIRVSSLTGTSHVPFSFAVMGARLMPLVKVLGLSLMILALARPQAGERKINVDTEGINIVLALDLSGSMKALDFKRDDKIVTRLDAVKGVISDFIMKREGDRIGLVVFGTHAFTQVPLTRDYNTIAFMLDHLKIGAAGPNTAIGDAMGISLKRLEDIPAKSNIIILLTDGKSNAGELSWQEAAKIAAQKKIKIHTIGVGSTGKAPFLVDGLFGQQYVYRQVDMDWDALDAIAKQTGGTFFKAKDTDSLASIYKMIDSMEKTTVKVDKWVDYRELYTLFLIPGLLLYLTCLGLGSTRLLELP</sequence>
<name>I5B6N7_9BACT</name>
<feature type="domain" description="VWFA" evidence="6">
    <location>
        <begin position="100"/>
        <end position="297"/>
    </location>
</feature>
<dbReference type="SMART" id="SM00327">
    <property type="entry name" value="VWA"/>
    <property type="match status" value="1"/>
</dbReference>
<dbReference type="AlphaFoldDB" id="I5B6N7"/>
<dbReference type="EMBL" id="CM001488">
    <property type="protein sequence ID" value="EIM65150.1"/>
    <property type="molecule type" value="Genomic_DNA"/>
</dbReference>
<dbReference type="Gene3D" id="3.40.50.410">
    <property type="entry name" value="von Willebrand factor, type A domain"/>
    <property type="match status" value="1"/>
</dbReference>
<evidence type="ECO:0000256" key="1">
    <source>
        <dbReference type="ARBA" id="ARBA00022475"/>
    </source>
</evidence>
<accession>I5B6N7</accession>
<dbReference type="eggNOG" id="COG2304">
    <property type="taxonomic scope" value="Bacteria"/>
</dbReference>
<reference evidence="7 8" key="2">
    <citation type="submission" date="2012-02" db="EMBL/GenBank/DDBJ databases">
        <title>Improved High-Quality Draft sequence of Desulfobacter postgatei 2ac9.</title>
        <authorList>
            <consortium name="US DOE Joint Genome Institute"/>
            <person name="Lucas S."/>
            <person name="Han J."/>
            <person name="Lapidus A."/>
            <person name="Cheng J.-F."/>
            <person name="Goodwin L."/>
            <person name="Pitluck S."/>
            <person name="Peters L."/>
            <person name="Ovchinnikova G."/>
            <person name="Held B."/>
            <person name="Detter J.C."/>
            <person name="Han C."/>
            <person name="Tapia R."/>
            <person name="Land M."/>
            <person name="Hauser L."/>
            <person name="Kyrpides N."/>
            <person name="Ivanova N."/>
            <person name="Pagani I."/>
            <person name="Orellana R."/>
            <person name="Lovley D."/>
            <person name="Woyke T."/>
        </authorList>
    </citation>
    <scope>NUCLEOTIDE SEQUENCE [LARGE SCALE GENOMIC DNA]</scope>
    <source>
        <strain evidence="7 8">2ac9</strain>
    </source>
</reference>
<evidence type="ECO:0000256" key="2">
    <source>
        <dbReference type="ARBA" id="ARBA00022692"/>
    </source>
</evidence>
<gene>
    <name evidence="7" type="ORF">DespoDRAFT_03381</name>
</gene>
<dbReference type="PANTHER" id="PTHR22550">
    <property type="entry name" value="SPORE GERMINATION PROTEIN"/>
    <property type="match status" value="1"/>
</dbReference>
<keyword evidence="8" id="KW-1185">Reference proteome</keyword>
<evidence type="ECO:0000256" key="4">
    <source>
        <dbReference type="ARBA" id="ARBA00023136"/>
    </source>
</evidence>
<protein>
    <submittedName>
        <fullName evidence="7">Mg-chelatase subunit ChlD</fullName>
    </submittedName>
</protein>
<dbReference type="InterPro" id="IPR002035">
    <property type="entry name" value="VWF_A"/>
</dbReference>
<dbReference type="Proteomes" id="UP000005778">
    <property type="component" value="Chromosome"/>
</dbReference>